<protein>
    <recommendedName>
        <fullName evidence="6">LPS-assembly lipoprotein LptE</fullName>
    </recommendedName>
</protein>
<dbReference type="PANTHER" id="PTHR38098">
    <property type="entry name" value="LPS-ASSEMBLY LIPOPROTEIN LPTE"/>
    <property type="match status" value="1"/>
</dbReference>
<evidence type="ECO:0000256" key="2">
    <source>
        <dbReference type="ARBA" id="ARBA00023136"/>
    </source>
</evidence>
<name>A0A2Z5V6Z5_9COXI</name>
<dbReference type="GO" id="GO:0015920">
    <property type="term" value="P:lipopolysaccharide transport"/>
    <property type="evidence" value="ECO:0007669"/>
    <property type="project" value="TreeGrafter"/>
</dbReference>
<dbReference type="EMBL" id="AP018005">
    <property type="protein sequence ID" value="BBB14937.1"/>
    <property type="molecule type" value="Genomic_DNA"/>
</dbReference>
<keyword evidence="3" id="KW-0564">Palmitate</keyword>
<dbReference type="Proteomes" id="UP000282483">
    <property type="component" value="Chromosome"/>
</dbReference>
<dbReference type="AlphaFoldDB" id="A0A2Z5V6Z5"/>
<evidence type="ECO:0000256" key="6">
    <source>
        <dbReference type="HAMAP-Rule" id="MF_01186"/>
    </source>
</evidence>
<dbReference type="GO" id="GO:0009279">
    <property type="term" value="C:cell outer membrane"/>
    <property type="evidence" value="ECO:0007669"/>
    <property type="project" value="UniProtKB-UniRule"/>
</dbReference>
<evidence type="ECO:0000256" key="1">
    <source>
        <dbReference type="ARBA" id="ARBA00022729"/>
    </source>
</evidence>
<comment type="similarity">
    <text evidence="6">Belongs to the LptE lipoprotein family.</text>
</comment>
<evidence type="ECO:0000256" key="5">
    <source>
        <dbReference type="ARBA" id="ARBA00023288"/>
    </source>
</evidence>
<sequence length="176" mass="20180">MNIRLYHFFCLLIILLTLNSCGFQLRGYREGQTIPFHTLYLQSSSPYSNFNKALRQTLNSLGIDTRVSPPAPVTLQILSQNFNRTITSLGNAGQTTTYLLSYTVIFQLTDRQHHILLLPQHILVTRNFSITSNQLSGDLNTQNDLQEDMQRDAIQQLITRLSSPALYRKFCQMPSR</sequence>
<organism evidence="7 8">
    <name type="scientific">Candidatus Rickettsiella viridis</name>
    <dbReference type="NCBI Taxonomy" id="676208"/>
    <lineage>
        <taxon>Bacteria</taxon>
        <taxon>Pseudomonadati</taxon>
        <taxon>Pseudomonadota</taxon>
        <taxon>Gammaproteobacteria</taxon>
        <taxon>Legionellales</taxon>
        <taxon>Coxiellaceae</taxon>
        <taxon>Rickettsiella</taxon>
    </lineage>
</organism>
<keyword evidence="4 6" id="KW-0998">Cell outer membrane</keyword>
<evidence type="ECO:0000313" key="8">
    <source>
        <dbReference type="Proteomes" id="UP000282483"/>
    </source>
</evidence>
<dbReference type="PANTHER" id="PTHR38098:SF1">
    <property type="entry name" value="LPS-ASSEMBLY LIPOPROTEIN LPTE"/>
    <property type="match status" value="1"/>
</dbReference>
<comment type="subunit">
    <text evidence="6">Component of the lipopolysaccharide transport and assembly complex. Interacts with LptD.</text>
</comment>
<evidence type="ECO:0000256" key="3">
    <source>
        <dbReference type="ARBA" id="ARBA00023139"/>
    </source>
</evidence>
<evidence type="ECO:0000313" key="7">
    <source>
        <dbReference type="EMBL" id="BBB14937.1"/>
    </source>
</evidence>
<accession>A0A2Z5V6Z5</accession>
<dbReference type="GO" id="GO:0043165">
    <property type="term" value="P:Gram-negative-bacterium-type cell outer membrane assembly"/>
    <property type="evidence" value="ECO:0007669"/>
    <property type="project" value="UniProtKB-UniRule"/>
</dbReference>
<dbReference type="GO" id="GO:1990351">
    <property type="term" value="C:transporter complex"/>
    <property type="evidence" value="ECO:0007669"/>
    <property type="project" value="TreeGrafter"/>
</dbReference>
<dbReference type="RefSeq" id="WP_172593960.1">
    <property type="nucleotide sequence ID" value="NZ_AP018005.1"/>
</dbReference>
<dbReference type="InterPro" id="IPR007485">
    <property type="entry name" value="LPS_assembly_LptE"/>
</dbReference>
<dbReference type="KEGG" id="rvi:RVIR1_04240"/>
<reference evidence="7 8" key="1">
    <citation type="submission" date="2017-03" db="EMBL/GenBank/DDBJ databases">
        <title>The genome sequence of Candidatus Rickettsiella viridis.</title>
        <authorList>
            <person name="Nikoh N."/>
            <person name="Tsuchida T."/>
            <person name="Yamaguchi K."/>
            <person name="Maeda T."/>
            <person name="Shigenobu S."/>
            <person name="Fukatsu T."/>
        </authorList>
    </citation>
    <scope>NUCLEOTIDE SEQUENCE [LARGE SCALE GENOMIC DNA]</scope>
    <source>
        <strain evidence="7 8">Ap-RA04</strain>
    </source>
</reference>
<evidence type="ECO:0000256" key="4">
    <source>
        <dbReference type="ARBA" id="ARBA00023237"/>
    </source>
</evidence>
<dbReference type="GO" id="GO:0001530">
    <property type="term" value="F:lipopolysaccharide binding"/>
    <property type="evidence" value="ECO:0007669"/>
    <property type="project" value="TreeGrafter"/>
</dbReference>
<dbReference type="HAMAP" id="MF_01186">
    <property type="entry name" value="LPS_assembly_LptE"/>
    <property type="match status" value="1"/>
</dbReference>
<dbReference type="Gene3D" id="3.30.160.150">
    <property type="entry name" value="Lipoprotein like domain"/>
    <property type="match status" value="1"/>
</dbReference>
<gene>
    <name evidence="7" type="primary">rlpB</name>
    <name evidence="6" type="synonym">lptE</name>
    <name evidence="7" type="ORF">RVIR1_04240</name>
</gene>
<keyword evidence="5 7" id="KW-0449">Lipoprotein</keyword>
<keyword evidence="8" id="KW-1185">Reference proteome</keyword>
<keyword evidence="1" id="KW-0732">Signal</keyword>
<dbReference type="Pfam" id="PF04390">
    <property type="entry name" value="LptE"/>
    <property type="match status" value="1"/>
</dbReference>
<keyword evidence="2 6" id="KW-0472">Membrane</keyword>
<proteinExistence type="inferred from homology"/>
<comment type="function">
    <text evidence="6">Together with LptD, is involved in the assembly of lipopolysaccharide (LPS) at the surface of the outer membrane. Required for the proper assembly of LptD. Binds LPS and may serve as the LPS recognition site at the outer membrane.</text>
</comment>